<dbReference type="AlphaFoldDB" id="A0A1I7DZL7"/>
<dbReference type="Gene3D" id="1.10.260.40">
    <property type="entry name" value="lambda repressor-like DNA-binding domains"/>
    <property type="match status" value="1"/>
</dbReference>
<sequence length="83" mass="9330">MKQLARTPKDIGHAIRQARKALKLTQKELANRSGVWQETISKIENDVGGTKIDTIFDLLAALDLEIQIQPRTKGMAIPMDELF</sequence>
<accession>A0A1I7DZL7</accession>
<dbReference type="PROSITE" id="PS50943">
    <property type="entry name" value="HTH_CROC1"/>
    <property type="match status" value="1"/>
</dbReference>
<dbReference type="RefSeq" id="WP_054785734.1">
    <property type="nucleotide sequence ID" value="NZ_FPBD01000014.1"/>
</dbReference>
<dbReference type="SUPFAM" id="SSF47413">
    <property type="entry name" value="lambda repressor-like DNA-binding domains"/>
    <property type="match status" value="1"/>
</dbReference>
<dbReference type="InterPro" id="IPR001387">
    <property type="entry name" value="Cro/C1-type_HTH"/>
</dbReference>
<protein>
    <submittedName>
        <fullName evidence="2">Transcriptional regulator, XRE family</fullName>
    </submittedName>
</protein>
<evidence type="ECO:0000259" key="1">
    <source>
        <dbReference type="PROSITE" id="PS50943"/>
    </source>
</evidence>
<evidence type="ECO:0000313" key="3">
    <source>
        <dbReference type="Proteomes" id="UP000183371"/>
    </source>
</evidence>
<dbReference type="SMART" id="SM00530">
    <property type="entry name" value="HTH_XRE"/>
    <property type="match status" value="1"/>
</dbReference>
<dbReference type="EMBL" id="FPBD01000014">
    <property type="protein sequence ID" value="SFU17073.1"/>
    <property type="molecule type" value="Genomic_DNA"/>
</dbReference>
<dbReference type="GO" id="GO:0003677">
    <property type="term" value="F:DNA binding"/>
    <property type="evidence" value="ECO:0007669"/>
    <property type="project" value="InterPro"/>
</dbReference>
<reference evidence="3" key="1">
    <citation type="submission" date="2016-10" db="EMBL/GenBank/DDBJ databases">
        <authorList>
            <person name="Varghese N."/>
            <person name="Submissions S."/>
        </authorList>
    </citation>
    <scope>NUCLEOTIDE SEQUENCE [LARGE SCALE GENOMIC DNA]</scope>
    <source>
        <strain evidence="3">DSM 17465</strain>
    </source>
</reference>
<dbReference type="CDD" id="cd00093">
    <property type="entry name" value="HTH_XRE"/>
    <property type="match status" value="1"/>
</dbReference>
<dbReference type="Proteomes" id="UP000183371">
    <property type="component" value="Unassembled WGS sequence"/>
</dbReference>
<organism evidence="2 3">
    <name type="scientific">Pseudovibrio denitrificans</name>
    <dbReference type="NCBI Taxonomy" id="258256"/>
    <lineage>
        <taxon>Bacteria</taxon>
        <taxon>Pseudomonadati</taxon>
        <taxon>Pseudomonadota</taxon>
        <taxon>Alphaproteobacteria</taxon>
        <taxon>Hyphomicrobiales</taxon>
        <taxon>Stappiaceae</taxon>
        <taxon>Pseudovibrio</taxon>
    </lineage>
</organism>
<dbReference type="InterPro" id="IPR010982">
    <property type="entry name" value="Lambda_DNA-bd_dom_sf"/>
</dbReference>
<name>A0A1I7DZL7_9HYPH</name>
<feature type="domain" description="HTH cro/C1-type" evidence="1">
    <location>
        <begin position="15"/>
        <end position="69"/>
    </location>
</feature>
<proteinExistence type="predicted"/>
<gene>
    <name evidence="2" type="ORF">SAMN05444141_11425</name>
</gene>
<dbReference type="Pfam" id="PF01381">
    <property type="entry name" value="HTH_3"/>
    <property type="match status" value="1"/>
</dbReference>
<evidence type="ECO:0000313" key="2">
    <source>
        <dbReference type="EMBL" id="SFU17073.1"/>
    </source>
</evidence>
<keyword evidence="3" id="KW-1185">Reference proteome</keyword>